<keyword evidence="2" id="KW-1185">Reference proteome</keyword>
<proteinExistence type="predicted"/>
<comment type="caution">
    <text evidence="1">The sequence shown here is derived from an EMBL/GenBank/DDBJ whole genome shotgun (WGS) entry which is preliminary data.</text>
</comment>
<reference evidence="2" key="1">
    <citation type="submission" date="2016-05" db="EMBL/GenBank/DDBJ databases">
        <title>Whole genome shotgun sequencing of cultured foodborne pathogen.</title>
        <authorList>
            <person name="Zheng J."/>
            <person name="Timme R."/>
            <person name="Allard M."/>
            <person name="Strain E."/>
            <person name="Luo Y."/>
            <person name="Brown E."/>
        </authorList>
    </citation>
    <scope>NUCLEOTIDE SEQUENCE [LARGE SCALE GENOMIC DNA]</scope>
    <source>
        <strain evidence="2">CFSAN034343</strain>
    </source>
</reference>
<evidence type="ECO:0000313" key="2">
    <source>
        <dbReference type="Proteomes" id="UP000094974"/>
    </source>
</evidence>
<organism evidence="1 2">
    <name type="scientific">Paenibacillus polymyxa</name>
    <name type="common">Bacillus polymyxa</name>
    <dbReference type="NCBI Taxonomy" id="1406"/>
    <lineage>
        <taxon>Bacteria</taxon>
        <taxon>Bacillati</taxon>
        <taxon>Bacillota</taxon>
        <taxon>Bacilli</taxon>
        <taxon>Bacillales</taxon>
        <taxon>Paenibacillaceae</taxon>
        <taxon>Paenibacillus</taxon>
    </lineage>
</organism>
<accession>A0ABX2ZAD8</accession>
<dbReference type="Proteomes" id="UP000094974">
    <property type="component" value="Unassembled WGS sequence"/>
</dbReference>
<evidence type="ECO:0000313" key="1">
    <source>
        <dbReference type="EMBL" id="ODA08310.1"/>
    </source>
</evidence>
<name>A0ABX2ZAD8_PAEPO</name>
<dbReference type="EMBL" id="LYND01000131">
    <property type="protein sequence ID" value="ODA08310.1"/>
    <property type="molecule type" value="Genomic_DNA"/>
</dbReference>
<gene>
    <name evidence="1" type="ORF">A7312_27625</name>
</gene>
<sequence>MGDVFMTREDIINDRIKNITQEVESIDKKIKAEAKKLIESVTPKSLEKIVELKSEREKLVKAQYELYVIIGTSIN</sequence>
<protein>
    <submittedName>
        <fullName evidence="1">Uncharacterized protein</fullName>
    </submittedName>
</protein>